<dbReference type="PANTHER" id="PTHR11006">
    <property type="entry name" value="PROTEIN ARGININE N-METHYLTRANSFERASE"/>
    <property type="match status" value="1"/>
</dbReference>
<dbReference type="EMBL" id="MRZV01000087">
    <property type="protein sequence ID" value="PIK59265.1"/>
    <property type="molecule type" value="Genomic_DNA"/>
</dbReference>
<dbReference type="GO" id="GO:0016274">
    <property type="term" value="F:protein-arginine N-methyltransferase activity"/>
    <property type="evidence" value="ECO:0007669"/>
    <property type="project" value="InterPro"/>
</dbReference>
<dbReference type="PANTHER" id="PTHR11006:SF60">
    <property type="entry name" value="PROTEIN ARGININE N-METHYLTRANSFERASE 9"/>
    <property type="match status" value="1"/>
</dbReference>
<dbReference type="Pfam" id="PF06325">
    <property type="entry name" value="PrmA"/>
    <property type="match status" value="1"/>
</dbReference>
<dbReference type="GO" id="GO:0032259">
    <property type="term" value="P:methylation"/>
    <property type="evidence" value="ECO:0007669"/>
    <property type="project" value="UniProtKB-KW"/>
</dbReference>
<dbReference type="InterPro" id="IPR011990">
    <property type="entry name" value="TPR-like_helical_dom_sf"/>
</dbReference>
<dbReference type="Gene3D" id="3.40.50.150">
    <property type="entry name" value="Vaccinia Virus protein VP39"/>
    <property type="match status" value="1"/>
</dbReference>
<reference evidence="6 7" key="1">
    <citation type="journal article" date="2017" name="PLoS Biol.">
        <title>The sea cucumber genome provides insights into morphological evolution and visceral regeneration.</title>
        <authorList>
            <person name="Zhang X."/>
            <person name="Sun L."/>
            <person name="Yuan J."/>
            <person name="Sun Y."/>
            <person name="Gao Y."/>
            <person name="Zhang L."/>
            <person name="Li S."/>
            <person name="Dai H."/>
            <person name="Hamel J.F."/>
            <person name="Liu C."/>
            <person name="Yu Y."/>
            <person name="Liu S."/>
            <person name="Lin W."/>
            <person name="Guo K."/>
            <person name="Jin S."/>
            <person name="Xu P."/>
            <person name="Storey K.B."/>
            <person name="Huan P."/>
            <person name="Zhang T."/>
            <person name="Zhou Y."/>
            <person name="Zhang J."/>
            <person name="Lin C."/>
            <person name="Li X."/>
            <person name="Xing L."/>
            <person name="Huo D."/>
            <person name="Sun M."/>
            <person name="Wang L."/>
            <person name="Mercier A."/>
            <person name="Li F."/>
            <person name="Yang H."/>
            <person name="Xiang J."/>
        </authorList>
    </citation>
    <scope>NUCLEOTIDE SEQUENCE [LARGE SCALE GENOMIC DNA]</scope>
    <source>
        <strain evidence="6">Shaxun</strain>
        <tissue evidence="6">Muscle</tissue>
    </source>
</reference>
<accession>A0A2G8LG90</accession>
<feature type="domain" description="Protein arginine N-methyltransferase" evidence="5">
    <location>
        <begin position="688"/>
        <end position="811"/>
    </location>
</feature>
<evidence type="ECO:0000259" key="5">
    <source>
        <dbReference type="Pfam" id="PF22528"/>
    </source>
</evidence>
<dbReference type="Proteomes" id="UP000230750">
    <property type="component" value="Unassembled WGS sequence"/>
</dbReference>
<dbReference type="OrthoDB" id="5980806at2759"/>
<evidence type="ECO:0000256" key="1">
    <source>
        <dbReference type="ARBA" id="ARBA00022603"/>
    </source>
</evidence>
<gene>
    <name evidence="6" type="ORF">BSL78_03775</name>
</gene>
<evidence type="ECO:0000313" key="7">
    <source>
        <dbReference type="Proteomes" id="UP000230750"/>
    </source>
</evidence>
<dbReference type="GO" id="GO:0042054">
    <property type="term" value="F:histone methyltransferase activity"/>
    <property type="evidence" value="ECO:0007669"/>
    <property type="project" value="TreeGrafter"/>
</dbReference>
<comment type="caution">
    <text evidence="6">The sequence shown here is derived from an EMBL/GenBank/DDBJ whole genome shotgun (WGS) entry which is preliminary data.</text>
</comment>
<evidence type="ECO:0000256" key="2">
    <source>
        <dbReference type="ARBA" id="ARBA00022679"/>
    </source>
</evidence>
<dbReference type="SUPFAM" id="SSF53335">
    <property type="entry name" value="S-adenosyl-L-methionine-dependent methyltransferases"/>
    <property type="match status" value="2"/>
</dbReference>
<protein>
    <recommendedName>
        <fullName evidence="5">Protein arginine N-methyltransferase domain-containing protein</fullName>
    </recommendedName>
</protein>
<dbReference type="GO" id="GO:0005634">
    <property type="term" value="C:nucleus"/>
    <property type="evidence" value="ECO:0007669"/>
    <property type="project" value="TreeGrafter"/>
</dbReference>
<evidence type="ECO:0000256" key="4">
    <source>
        <dbReference type="PROSITE-ProRule" id="PRU01015"/>
    </source>
</evidence>
<dbReference type="PROSITE" id="PS51678">
    <property type="entry name" value="SAM_MT_PRMT"/>
    <property type="match status" value="1"/>
</dbReference>
<dbReference type="SUPFAM" id="SSF48452">
    <property type="entry name" value="TPR-like"/>
    <property type="match status" value="1"/>
</dbReference>
<dbReference type="InterPro" id="IPR025799">
    <property type="entry name" value="Arg_MeTrfase"/>
</dbReference>
<dbReference type="InterPro" id="IPR055135">
    <property type="entry name" value="PRMT_dom"/>
</dbReference>
<dbReference type="STRING" id="307972.A0A2G8LG90"/>
<dbReference type="Gene3D" id="1.25.40.10">
    <property type="entry name" value="Tetratricopeptide repeat domain"/>
    <property type="match status" value="1"/>
</dbReference>
<sequence length="819" mass="92082">MQDATQYQQADTALHMRMIWLLHTNERVCSFPACLNIKPTLKEKSNVEERFVDCLKSWTTELVSLSRTENAVWCYEQACEVWPESGSTLHSTGKFLFQSGHPEEAVTLLHKAVQVKAQPDWLWDLQNASSSLVERWHFRMLNDRKRNQGYYDALQRAVRKGHQKVLDIGSGTGLLSMLAIKAGASRVTACEMSTAMCDLAQAIITQNNMEEHIVMKNLKSTDMEPASSSHDRFSLVVTEIADAGLLGEEIIPTLQHAWSHLLEENKSREDNNLPPKQIIPAGASVFIQLIESDYIMKQHRKVNAVDILRGVNVTSKSVQATLDVSSSSSIIDGDTEPYSSENLSQLPGGWKPLTSPSLVYKFNFCQSEVLDQDHQTDSVLSLPIVCSGRPDAIISWFELHLDEESSLSSSPASGSCWEQAVYPLRAEHYQDKNRTVLEVTQEDMVDIVCRCHPTWMSFRVKDVKSKGQEYSKPLRKPKIMEHEDLKSKYRVTEADSRMERSLNISSNKLSILNDGKYLNHLRESMQSLTSMATQGDKSVEEKLSVKIPNPISKVTVLDLSGMGISFLALKSMDILKNQLVGIISQSDGEDLVEEIFKSREEDLQYFKRCTLEGTEISTLEDVSIIVADPVETGGILQANALEDIYVYGTRSSHGSVFTIPGCLKVHAVCVESEELVRNTRVIGSDPTLGVNVEKINKFKTYTQLDVFLPTLPHRALSDPFTTFSIDINQLVKCKNPMEVFIQDREFTLEATASGRISAIVYWFEMTMSSGVCLNTLDEDNHWMQAAFVIDKEVLVQPGDKIQVTAHFRNNSLSFVVRKY</sequence>
<keyword evidence="2 4" id="KW-0808">Transferase</keyword>
<dbReference type="Gene3D" id="2.70.160.11">
    <property type="entry name" value="Hnrnp arginine n-methyltransferase1"/>
    <property type="match status" value="2"/>
</dbReference>
<keyword evidence="1 4" id="KW-0489">Methyltransferase</keyword>
<dbReference type="Pfam" id="PF22528">
    <property type="entry name" value="PRMT_C"/>
    <property type="match status" value="2"/>
</dbReference>
<organism evidence="6 7">
    <name type="scientific">Stichopus japonicus</name>
    <name type="common">Sea cucumber</name>
    <dbReference type="NCBI Taxonomy" id="307972"/>
    <lineage>
        <taxon>Eukaryota</taxon>
        <taxon>Metazoa</taxon>
        <taxon>Echinodermata</taxon>
        <taxon>Eleutherozoa</taxon>
        <taxon>Echinozoa</taxon>
        <taxon>Holothuroidea</taxon>
        <taxon>Aspidochirotacea</taxon>
        <taxon>Aspidochirotida</taxon>
        <taxon>Stichopodidae</taxon>
        <taxon>Apostichopus</taxon>
    </lineage>
</organism>
<dbReference type="AlphaFoldDB" id="A0A2G8LG90"/>
<proteinExistence type="predicted"/>
<evidence type="ECO:0000256" key="3">
    <source>
        <dbReference type="ARBA" id="ARBA00022691"/>
    </source>
</evidence>
<name>A0A2G8LG90_STIJA</name>
<keyword evidence="7" id="KW-1185">Reference proteome</keyword>
<feature type="domain" description="Protein arginine N-methyltransferase" evidence="5">
    <location>
        <begin position="283"/>
        <end position="464"/>
    </location>
</feature>
<dbReference type="CDD" id="cd02440">
    <property type="entry name" value="AdoMet_MTases"/>
    <property type="match status" value="1"/>
</dbReference>
<dbReference type="InterPro" id="IPR029063">
    <property type="entry name" value="SAM-dependent_MTases_sf"/>
</dbReference>
<evidence type="ECO:0000313" key="6">
    <source>
        <dbReference type="EMBL" id="PIK59265.1"/>
    </source>
</evidence>
<keyword evidence="3 4" id="KW-0949">S-adenosyl-L-methionine</keyword>